<proteinExistence type="predicted"/>
<gene>
    <name evidence="1" type="ORF">PVP01_0007100</name>
</gene>
<protein>
    <submittedName>
        <fullName evidence="1">Uncharacterized protein</fullName>
    </submittedName>
</protein>
<reference evidence="1" key="1">
    <citation type="submission" date="2016-07" db="EMBL/GenBank/DDBJ databases">
        <authorList>
            <consortium name="Pathogen Informatics"/>
        </authorList>
    </citation>
    <scope>NUCLEOTIDE SEQUENCE</scope>
</reference>
<dbReference type="EMBL" id="FLZR02000024">
    <property type="protein sequence ID" value="VUZ99997.1"/>
    <property type="molecule type" value="Genomic_DNA"/>
</dbReference>
<evidence type="ECO:0000313" key="1">
    <source>
        <dbReference type="EMBL" id="VUZ99997.1"/>
    </source>
</evidence>
<dbReference type="AlphaFoldDB" id="A0A565A7M8"/>
<dbReference type="VEuPathDB" id="PlasmoDB:PVP01_0007100"/>
<dbReference type="Proteomes" id="UP000220605">
    <property type="component" value="Unassembled WGS sequence"/>
</dbReference>
<accession>A0A565A7M8</accession>
<name>A0A565A7M8_PLAVI</name>
<organism evidence="1">
    <name type="scientific">Plasmodium vivax</name>
    <name type="common">malaria parasite P. vivax</name>
    <dbReference type="NCBI Taxonomy" id="5855"/>
    <lineage>
        <taxon>Eukaryota</taxon>
        <taxon>Sar</taxon>
        <taxon>Alveolata</taxon>
        <taxon>Apicomplexa</taxon>
        <taxon>Aconoidasida</taxon>
        <taxon>Haemosporida</taxon>
        <taxon>Plasmodiidae</taxon>
        <taxon>Plasmodium</taxon>
        <taxon>Plasmodium (Plasmodium)</taxon>
    </lineage>
</organism>
<sequence>MYNTLKCNNKALTPPDTPRKCKEKISFINPEIIFCTIVMDCESSFTGSCPFNCCVPIMVTSGVNVLRSSMYPGDLYDLGFPKDSCCTWCCSDRWVFSDLTYYDVPEVAFSYNGALVYVDHANEFSVSSLIFIMLIKPLLYECPDMPVSYNVPPCNYKLPGINDGLEGCDICCYT</sequence>